<dbReference type="Proteomes" id="UP000789920">
    <property type="component" value="Unassembled WGS sequence"/>
</dbReference>
<protein>
    <submittedName>
        <fullName evidence="1">21903_t:CDS:1</fullName>
    </submittedName>
</protein>
<evidence type="ECO:0000313" key="1">
    <source>
        <dbReference type="EMBL" id="CAG8764102.1"/>
    </source>
</evidence>
<name>A0ACA9QSA8_9GLOM</name>
<comment type="caution">
    <text evidence="1">The sequence shown here is derived from an EMBL/GenBank/DDBJ whole genome shotgun (WGS) entry which is preliminary data.</text>
</comment>
<organism evidence="1 2">
    <name type="scientific">Racocetra persica</name>
    <dbReference type="NCBI Taxonomy" id="160502"/>
    <lineage>
        <taxon>Eukaryota</taxon>
        <taxon>Fungi</taxon>
        <taxon>Fungi incertae sedis</taxon>
        <taxon>Mucoromycota</taxon>
        <taxon>Glomeromycotina</taxon>
        <taxon>Glomeromycetes</taxon>
        <taxon>Diversisporales</taxon>
        <taxon>Gigasporaceae</taxon>
        <taxon>Racocetra</taxon>
    </lineage>
</organism>
<proteinExistence type="predicted"/>
<gene>
    <name evidence="1" type="ORF">RPERSI_LOCUS15588</name>
</gene>
<reference evidence="1" key="1">
    <citation type="submission" date="2021-06" db="EMBL/GenBank/DDBJ databases">
        <authorList>
            <person name="Kallberg Y."/>
            <person name="Tangrot J."/>
            <person name="Rosling A."/>
        </authorList>
    </citation>
    <scope>NUCLEOTIDE SEQUENCE</scope>
    <source>
        <strain evidence="1">MA461A</strain>
    </source>
</reference>
<sequence>VNIKPNKYMQIKHQSQFRIASLTSWARIYSTNNFESSHFDM</sequence>
<dbReference type="EMBL" id="CAJVQC010037540">
    <property type="protein sequence ID" value="CAG8764102.1"/>
    <property type="molecule type" value="Genomic_DNA"/>
</dbReference>
<feature type="non-terminal residue" evidence="1">
    <location>
        <position position="1"/>
    </location>
</feature>
<accession>A0ACA9QSA8</accession>
<evidence type="ECO:0000313" key="2">
    <source>
        <dbReference type="Proteomes" id="UP000789920"/>
    </source>
</evidence>
<keyword evidence="2" id="KW-1185">Reference proteome</keyword>